<feature type="region of interest" description="Disordered" evidence="1">
    <location>
        <begin position="92"/>
        <end position="130"/>
    </location>
</feature>
<reference evidence="3" key="1">
    <citation type="submission" date="2008-07" db="EMBL/GenBank/DDBJ databases">
        <title>Annotation of Ajellomyces capsulatus strain H88.</title>
        <authorList>
            <person name="Champion M."/>
            <person name="Cuomo C."/>
            <person name="Ma L.-J."/>
            <person name="Henn M.R."/>
            <person name="Sil A."/>
            <person name="Goldman B."/>
            <person name="Young S.K."/>
            <person name="Kodira C.D."/>
            <person name="Zeng Q."/>
            <person name="Koehrsen M."/>
            <person name="Alvarado L."/>
            <person name="Berlin A."/>
            <person name="Borenstein D."/>
            <person name="Chen Z."/>
            <person name="Engels R."/>
            <person name="Freedman E."/>
            <person name="Gellesch M."/>
            <person name="Goldberg J."/>
            <person name="Griggs A."/>
            <person name="Gujja S."/>
            <person name="Heiman D."/>
            <person name="Hepburn T."/>
            <person name="Howarth C."/>
            <person name="Jen D."/>
            <person name="Larson L."/>
            <person name="Lewis B."/>
            <person name="Mehta T."/>
            <person name="Park D."/>
            <person name="Pearson M."/>
            <person name="Roberts A."/>
            <person name="Saif S."/>
            <person name="Shea T."/>
            <person name="Shenoy N."/>
            <person name="Sisk P."/>
            <person name="Stolte C."/>
            <person name="Sykes S."/>
            <person name="Walk T."/>
            <person name="White J."/>
            <person name="Yandava C."/>
            <person name="Klein B."/>
            <person name="McEwen J.G."/>
            <person name="Puccia R."/>
            <person name="Goldman G.H."/>
            <person name="Felipe M.S."/>
            <person name="Nino-Vega G."/>
            <person name="San-Blas G."/>
            <person name="Taylor J."/>
            <person name="Mendoza L."/>
            <person name="Galagan J."/>
            <person name="Nusbaum C."/>
            <person name="Birren B."/>
        </authorList>
    </citation>
    <scope>NUCLEOTIDE SEQUENCE [LARGE SCALE GENOMIC DNA]</scope>
    <source>
        <strain evidence="3">H88</strain>
    </source>
</reference>
<dbReference type="Proteomes" id="UP000008142">
    <property type="component" value="Unassembled WGS sequence"/>
</dbReference>
<evidence type="ECO:0000313" key="3">
    <source>
        <dbReference type="Proteomes" id="UP000008142"/>
    </source>
</evidence>
<name>F0UBZ8_AJEC8</name>
<dbReference type="HOGENOM" id="CLU_1937502_0_0_1"/>
<evidence type="ECO:0000256" key="1">
    <source>
        <dbReference type="SAM" id="MobiDB-lite"/>
    </source>
</evidence>
<evidence type="ECO:0000313" key="2">
    <source>
        <dbReference type="EMBL" id="EGC43151.1"/>
    </source>
</evidence>
<feature type="compositionally biased region" description="Low complexity" evidence="1">
    <location>
        <begin position="92"/>
        <end position="103"/>
    </location>
</feature>
<sequence length="130" mass="13950">MGSRCAGFAAPHSEIGKEAILCRCVVVSASFLSLLKCIPVWSLLDYDSFLTSPRLSAPQWNVSTTQPQLGKSVALHKSCCKIMLFETQDTAKQTQTQSATTDSFSCAGQLGRRNKPWGGGEPISVVTGKP</sequence>
<accession>F0UBZ8</accession>
<organism evidence="3">
    <name type="scientific">Ajellomyces capsulatus (strain H88)</name>
    <name type="common">Darling's disease fungus</name>
    <name type="synonym">Histoplasma capsulatum</name>
    <dbReference type="NCBI Taxonomy" id="544711"/>
    <lineage>
        <taxon>Eukaryota</taxon>
        <taxon>Fungi</taxon>
        <taxon>Dikarya</taxon>
        <taxon>Ascomycota</taxon>
        <taxon>Pezizomycotina</taxon>
        <taxon>Eurotiomycetes</taxon>
        <taxon>Eurotiomycetidae</taxon>
        <taxon>Onygenales</taxon>
        <taxon>Ajellomycetaceae</taxon>
        <taxon>Histoplasma</taxon>
    </lineage>
</organism>
<protein>
    <submittedName>
        <fullName evidence="2">Predicted protein</fullName>
    </submittedName>
</protein>
<dbReference type="EMBL" id="DS990637">
    <property type="protein sequence ID" value="EGC43151.1"/>
    <property type="molecule type" value="Genomic_DNA"/>
</dbReference>
<proteinExistence type="predicted"/>
<dbReference type="AlphaFoldDB" id="F0UBZ8"/>
<gene>
    <name evidence="2" type="ORF">HCEG_02366</name>
</gene>